<reference evidence="2" key="1">
    <citation type="submission" date="2020-02" db="EMBL/GenBank/DDBJ databases">
        <authorList>
            <person name="Palmer J.M."/>
        </authorList>
    </citation>
    <scope>NUCLEOTIDE SEQUENCE</scope>
    <source>
        <strain evidence="2">EPUS1.4</strain>
        <tissue evidence="2">Thallus</tissue>
    </source>
</reference>
<proteinExistence type="predicted"/>
<protein>
    <submittedName>
        <fullName evidence="2">Uncharacterized protein</fullName>
    </submittedName>
</protein>
<evidence type="ECO:0000256" key="1">
    <source>
        <dbReference type="SAM" id="MobiDB-lite"/>
    </source>
</evidence>
<accession>A0A8H7ANY6</accession>
<name>A0A8H7ANY6_9EURO</name>
<dbReference type="AlphaFoldDB" id="A0A8H7ANY6"/>
<dbReference type="Proteomes" id="UP000606974">
    <property type="component" value="Unassembled WGS sequence"/>
</dbReference>
<comment type="caution">
    <text evidence="2">The sequence shown here is derived from an EMBL/GenBank/DDBJ whole genome shotgun (WGS) entry which is preliminary data.</text>
</comment>
<evidence type="ECO:0000313" key="2">
    <source>
        <dbReference type="EMBL" id="KAF7508535.1"/>
    </source>
</evidence>
<dbReference type="OrthoDB" id="10273660at2759"/>
<organism evidence="2 3">
    <name type="scientific">Endocarpon pusillum</name>
    <dbReference type="NCBI Taxonomy" id="364733"/>
    <lineage>
        <taxon>Eukaryota</taxon>
        <taxon>Fungi</taxon>
        <taxon>Dikarya</taxon>
        <taxon>Ascomycota</taxon>
        <taxon>Pezizomycotina</taxon>
        <taxon>Eurotiomycetes</taxon>
        <taxon>Chaetothyriomycetidae</taxon>
        <taxon>Verrucariales</taxon>
        <taxon>Verrucariaceae</taxon>
        <taxon>Endocarpon</taxon>
    </lineage>
</organism>
<feature type="region of interest" description="Disordered" evidence="1">
    <location>
        <begin position="283"/>
        <end position="303"/>
    </location>
</feature>
<sequence>MYPRASLAGLPTELRLKIFSLVIQPNELNEADREKKWLTEHLGELVAIHYSEHRPPRLIKPCKGEPGWQLLRVSRTCYDEAAPMLYEKQGFYLFNDYDWSMWWRIQPFVDLPSFELYHTQHLIPYGFAFIRELAFQPTPEISKYFVKAIERNFPSLHTLRAFRHIYMHNSRLVRELREVWVEFHRFVLLAALVITRNHSKLKYAKWSDQRIHPDADAKDTIRTMTVKLNPDNMLLSGEEGLLDLKRISEQPLSDARVWSDAVKDSSLRIEDFFVVGAEIQDSKGHKEGSSRRRGISAISTPWS</sequence>
<evidence type="ECO:0000313" key="3">
    <source>
        <dbReference type="Proteomes" id="UP000606974"/>
    </source>
</evidence>
<dbReference type="EMBL" id="JAACFV010000052">
    <property type="protein sequence ID" value="KAF7508535.1"/>
    <property type="molecule type" value="Genomic_DNA"/>
</dbReference>
<keyword evidence="3" id="KW-1185">Reference proteome</keyword>
<gene>
    <name evidence="2" type="ORF">GJ744_009084</name>
</gene>